<dbReference type="Proteomes" id="UP000030475">
    <property type="component" value="Unassembled WGS sequence"/>
</dbReference>
<evidence type="ECO:0000256" key="1">
    <source>
        <dbReference type="SAM" id="Phobius"/>
    </source>
</evidence>
<keyword evidence="1" id="KW-0812">Transmembrane</keyword>
<name>A0AA40JBQ5_BURPE</name>
<dbReference type="InterPro" id="IPR048130">
    <property type="entry name" value="T6SS_ExIF-like"/>
</dbReference>
<feature type="transmembrane region" description="Helical" evidence="1">
    <location>
        <begin position="163"/>
        <end position="187"/>
    </location>
</feature>
<accession>A0AA40JBQ5</accession>
<organism evidence="2 3">
    <name type="scientific">Burkholderia pseudomallei</name>
    <name type="common">Pseudomonas pseudomallei</name>
    <dbReference type="NCBI Taxonomy" id="28450"/>
    <lineage>
        <taxon>Bacteria</taxon>
        <taxon>Pseudomonadati</taxon>
        <taxon>Pseudomonadota</taxon>
        <taxon>Betaproteobacteria</taxon>
        <taxon>Burkholderiales</taxon>
        <taxon>Burkholderiaceae</taxon>
        <taxon>Burkholderia</taxon>
        <taxon>pseudomallei group</taxon>
    </lineage>
</organism>
<keyword evidence="1" id="KW-1133">Transmembrane helix</keyword>
<gene>
    <name evidence="2" type="ORF">Y036_508</name>
</gene>
<evidence type="ECO:0000313" key="2">
    <source>
        <dbReference type="EMBL" id="KGX07586.1"/>
    </source>
</evidence>
<dbReference type="AlphaFoldDB" id="A0AA40JBQ5"/>
<sequence length="237" mass="26646">MNIDKVVVLRGRLKNFKKERSTGDFLLSDTERSAVGLTAVASALVGSGGAIGLASLAGTKEEADKVQFELDGKFFTGWLMWSPFQDEEEVEVVAEPSKDGTYRVFAILRPSDRTIALYPHCSRGKRAHFRNSFKWFLRGFSVIFSIYFFVMLFAFLGEGVWREFFIVLISGGLGVFLIYGVIAYSIARRFVPFSDMAEGIFRALGWLNTAEIDLPGRSKLAREAEKRLGLGILYFKY</sequence>
<reference evidence="2 3" key="1">
    <citation type="submission" date="2014-08" db="EMBL/GenBank/DDBJ databases">
        <authorList>
            <person name="Bunnell A."/>
            <person name="Chain P.S."/>
            <person name="Chertkov O."/>
            <person name="Currie B.J."/>
            <person name="Daligault H.E."/>
            <person name="Davenport K.W."/>
            <person name="Davis C."/>
            <person name="Gleasner C.D."/>
            <person name="Johnson S.L."/>
            <person name="Kaestli M."/>
            <person name="Koren S."/>
            <person name="Kunde Y.A."/>
            <person name="Mayo M."/>
            <person name="McMurry K.K."/>
            <person name="Price E.P."/>
            <person name="Reitenga K.G."/>
            <person name="Robison R."/>
            <person name="Rosovitz M.J."/>
            <person name="Sarovich D.S."/>
            <person name="Teshima H."/>
        </authorList>
    </citation>
    <scope>NUCLEOTIDE SEQUENCE [LARGE SCALE GENOMIC DNA]</scope>
    <source>
        <strain evidence="2 3">MSHR44</strain>
    </source>
</reference>
<proteinExistence type="predicted"/>
<evidence type="ECO:0000313" key="3">
    <source>
        <dbReference type="Proteomes" id="UP000030475"/>
    </source>
</evidence>
<dbReference type="EMBL" id="JQIM01000010">
    <property type="protein sequence ID" value="KGX07586.1"/>
    <property type="molecule type" value="Genomic_DNA"/>
</dbReference>
<dbReference type="RefSeq" id="WP_076856901.1">
    <property type="nucleotide sequence ID" value="NZ_CP008780.1"/>
</dbReference>
<protein>
    <submittedName>
        <fullName evidence="2">Uncharacterized protein</fullName>
    </submittedName>
</protein>
<feature type="transmembrane region" description="Helical" evidence="1">
    <location>
        <begin position="135"/>
        <end position="157"/>
    </location>
</feature>
<dbReference type="NCBIfam" id="NF041560">
    <property type="entry name" value="T6SS_Burk_ExIF"/>
    <property type="match status" value="1"/>
</dbReference>
<comment type="caution">
    <text evidence="2">The sequence shown here is derived from an EMBL/GenBank/DDBJ whole genome shotgun (WGS) entry which is preliminary data.</text>
</comment>
<keyword evidence="1" id="KW-0472">Membrane</keyword>
<feature type="transmembrane region" description="Helical" evidence="1">
    <location>
        <begin position="34"/>
        <end position="57"/>
    </location>
</feature>